<dbReference type="RefSeq" id="WP_204926118.1">
    <property type="nucleotide sequence ID" value="NZ_JAFEUC010000008.1"/>
</dbReference>
<evidence type="ECO:0000256" key="4">
    <source>
        <dbReference type="ARBA" id="ARBA00022553"/>
    </source>
</evidence>
<evidence type="ECO:0000256" key="1">
    <source>
        <dbReference type="ARBA" id="ARBA00000085"/>
    </source>
</evidence>
<dbReference type="PANTHER" id="PTHR45436">
    <property type="entry name" value="SENSOR HISTIDINE KINASE YKOH"/>
    <property type="match status" value="1"/>
</dbReference>
<dbReference type="SMART" id="SM00387">
    <property type="entry name" value="HATPase_c"/>
    <property type="match status" value="1"/>
</dbReference>
<evidence type="ECO:0000256" key="9">
    <source>
        <dbReference type="ARBA" id="ARBA00023012"/>
    </source>
</evidence>
<keyword evidence="8" id="KW-0472">Membrane</keyword>
<dbReference type="InterPro" id="IPR003594">
    <property type="entry name" value="HATPase_dom"/>
</dbReference>
<dbReference type="SMART" id="SM00304">
    <property type="entry name" value="HAMP"/>
    <property type="match status" value="1"/>
</dbReference>
<feature type="compositionally biased region" description="Low complexity" evidence="10">
    <location>
        <begin position="761"/>
        <end position="779"/>
    </location>
</feature>
<feature type="compositionally biased region" description="Low complexity" evidence="10">
    <location>
        <begin position="666"/>
        <end position="688"/>
    </location>
</feature>
<protein>
    <recommendedName>
        <fullName evidence="3">histidine kinase</fullName>
        <ecNumber evidence="3">2.7.13.3</ecNumber>
    </recommendedName>
</protein>
<dbReference type="SUPFAM" id="SSF55874">
    <property type="entry name" value="ATPase domain of HSP90 chaperone/DNA topoisomerase II/histidine kinase"/>
    <property type="match status" value="1"/>
</dbReference>
<reference evidence="13 14" key="1">
    <citation type="submission" date="2021-02" db="EMBL/GenBank/DDBJ databases">
        <authorList>
            <person name="Ra J.-S."/>
        </authorList>
    </citation>
    <scope>NUCLEOTIDE SEQUENCE [LARGE SCALE GENOMIC DNA]</scope>
    <source>
        <strain evidence="13 14">MMS20-R1-14</strain>
    </source>
</reference>
<dbReference type="Pfam" id="PF08376">
    <property type="entry name" value="NIT"/>
    <property type="match status" value="1"/>
</dbReference>
<dbReference type="EC" id="2.7.13.3" evidence="3"/>
<keyword evidence="7" id="KW-0418">Kinase</keyword>
<dbReference type="EMBL" id="JAFEUC010000008">
    <property type="protein sequence ID" value="MBM7078220.1"/>
    <property type="molecule type" value="Genomic_DNA"/>
</dbReference>
<evidence type="ECO:0000256" key="6">
    <source>
        <dbReference type="ARBA" id="ARBA00022692"/>
    </source>
</evidence>
<keyword evidence="5" id="KW-0808">Transferase</keyword>
<sequence>MGSGSTRLRTKIVALLTSLVALWSFAAWVTVQDGFTLLFVQTLNSRVADPGQALLTALQDERRLANAYLGERGQPQLDALTAQWQRTDLVSDDFGTSVGSWQAELATGEDTRRRVDEVLTGLSGLTGVRESVRDAGVNRAEASAAYTAILAAVLRMYGSLGQLDDPRIAAESETLVDLYQVRELISQQDALITGVLAAGRMTGDEYARFAQLVGAQRYQTAEAAGELSPADRVRYDQLAGSDAVARFRVLEDRVIQQARSGATLPLTAQEWQSTVGPAMQAQVDFGVTIGDALIDRATPVAVGVIVRLVLAAGLGLIAVVASIVVSISTARHLVRQVARLRDAALRLAHERLPGVVDRLGRGEDVDVAREAPPLDFGDDEIGQLGRAFNAVQETAVRTAVEQAELRRNVRGVFLSLARRTQALVHRQLTLLDAMERREHDAEELEDLFRVDHLATRMRRNAENLIVLSGATPGRAWRRNVPMVDVVRGAVAEVEDYTRVDVLPLGPVALAGRAVGDVIHLLAELIENGLSFSPPNTTVEVRGRLVTAGYAIEIEDRGLGLTGEELVAANRRIVDRSELNLADAARLGLYVVSRLTERHGVKVQLKESAYGGTTAVVLIPSELVVPGDPSPSGAQPVLAAGPATAAAPPTLAAPPPATTPPVPATAPPTAATAPPATPSPAGTTTSAAPWAVPPSGAVTPAGLPARSRKRPPRPPDPAAAPPPVSDALHGPTVPTGLPITGLRPSTPEPAATDAPPPGGRWSATSADPGPAPATAGPVDAGLVDTGPVDAGPVDTGTVDDAGPVDTDPATGRSGGSDPADRATGDGRTADDGLDPPSPTVEGPVTDAGLPVRVRQANLAPGLRASPSAGETAAAGTPRRAPEQIRQLMSAYQSGTRRGRSDAARLLEGTRAGDRPDAADNPAG</sequence>
<evidence type="ECO:0000259" key="12">
    <source>
        <dbReference type="PROSITE" id="PS50906"/>
    </source>
</evidence>
<evidence type="ECO:0000256" key="2">
    <source>
        <dbReference type="ARBA" id="ARBA00004370"/>
    </source>
</evidence>
<dbReference type="PROSITE" id="PS50885">
    <property type="entry name" value="HAMP"/>
    <property type="match status" value="1"/>
</dbReference>
<comment type="subcellular location">
    <subcellularLocation>
        <location evidence="2">Membrane</location>
    </subcellularLocation>
</comment>
<feature type="compositionally biased region" description="Low complexity" evidence="10">
    <location>
        <begin position="743"/>
        <end position="752"/>
    </location>
</feature>
<dbReference type="Gene3D" id="6.10.340.10">
    <property type="match status" value="1"/>
</dbReference>
<name>A0ABS2IWV2_9ACTN</name>
<keyword evidence="4" id="KW-0597">Phosphoprotein</keyword>
<evidence type="ECO:0000256" key="7">
    <source>
        <dbReference type="ARBA" id="ARBA00022777"/>
    </source>
</evidence>
<dbReference type="PANTHER" id="PTHR45436:SF5">
    <property type="entry name" value="SENSOR HISTIDINE KINASE TRCS"/>
    <property type="match status" value="1"/>
</dbReference>
<feature type="compositionally biased region" description="Pro residues" evidence="10">
    <location>
        <begin position="650"/>
        <end position="665"/>
    </location>
</feature>
<comment type="catalytic activity">
    <reaction evidence="1">
        <text>ATP + protein L-histidine = ADP + protein N-phospho-L-histidine.</text>
        <dbReference type="EC" id="2.7.13.3"/>
    </reaction>
</comment>
<keyword evidence="9" id="KW-0902">Two-component regulatory system</keyword>
<dbReference type="InterPro" id="IPR050428">
    <property type="entry name" value="TCS_sensor_his_kinase"/>
</dbReference>
<dbReference type="Gene3D" id="3.30.565.10">
    <property type="entry name" value="Histidine kinase-like ATPase, C-terminal domain"/>
    <property type="match status" value="1"/>
</dbReference>
<comment type="caution">
    <text evidence="13">The sequence shown here is derived from an EMBL/GenBank/DDBJ whole genome shotgun (WGS) entry which is preliminary data.</text>
</comment>
<evidence type="ECO:0000256" key="3">
    <source>
        <dbReference type="ARBA" id="ARBA00012438"/>
    </source>
</evidence>
<evidence type="ECO:0000313" key="14">
    <source>
        <dbReference type="Proteomes" id="UP001518872"/>
    </source>
</evidence>
<evidence type="ECO:0000313" key="13">
    <source>
        <dbReference type="EMBL" id="MBM7078220.1"/>
    </source>
</evidence>
<feature type="region of interest" description="Disordered" evidence="10">
    <location>
        <begin position="627"/>
        <end position="922"/>
    </location>
</feature>
<dbReference type="Proteomes" id="UP001518872">
    <property type="component" value="Unassembled WGS sequence"/>
</dbReference>
<dbReference type="InterPro" id="IPR010910">
    <property type="entry name" value="Nitrate/nitrite_sensing_bac"/>
</dbReference>
<dbReference type="Pfam" id="PF02518">
    <property type="entry name" value="HATPase_c"/>
    <property type="match status" value="1"/>
</dbReference>
<dbReference type="PROSITE" id="PS50906">
    <property type="entry name" value="NIT"/>
    <property type="match status" value="1"/>
</dbReference>
<dbReference type="InterPro" id="IPR036890">
    <property type="entry name" value="HATPase_C_sf"/>
</dbReference>
<feature type="domain" description="HAMP" evidence="11">
    <location>
        <begin position="331"/>
        <end position="400"/>
    </location>
</feature>
<feature type="domain" description="NIT" evidence="12">
    <location>
        <begin position="49"/>
        <end position="300"/>
    </location>
</feature>
<gene>
    <name evidence="13" type="ORF">JQX11_18005</name>
</gene>
<proteinExistence type="predicted"/>
<dbReference type="InterPro" id="IPR003660">
    <property type="entry name" value="HAMP_dom"/>
</dbReference>
<keyword evidence="14" id="KW-1185">Reference proteome</keyword>
<evidence type="ECO:0000259" key="11">
    <source>
        <dbReference type="PROSITE" id="PS50885"/>
    </source>
</evidence>
<evidence type="ECO:0000256" key="5">
    <source>
        <dbReference type="ARBA" id="ARBA00022679"/>
    </source>
</evidence>
<keyword evidence="8" id="KW-1133">Transmembrane helix</keyword>
<accession>A0ABS2IWV2</accession>
<evidence type="ECO:0000256" key="10">
    <source>
        <dbReference type="SAM" id="MobiDB-lite"/>
    </source>
</evidence>
<feature type="compositionally biased region" description="Basic and acidic residues" evidence="10">
    <location>
        <begin position="817"/>
        <end position="829"/>
    </location>
</feature>
<feature type="compositionally biased region" description="Low complexity" evidence="10">
    <location>
        <begin position="635"/>
        <end position="649"/>
    </location>
</feature>
<dbReference type="Pfam" id="PF00672">
    <property type="entry name" value="HAMP"/>
    <property type="match status" value="1"/>
</dbReference>
<feature type="compositionally biased region" description="Pro residues" evidence="10">
    <location>
        <begin position="713"/>
        <end position="723"/>
    </location>
</feature>
<organism evidence="13 14">
    <name type="scientific">Micromonospora humida</name>
    <dbReference type="NCBI Taxonomy" id="2809018"/>
    <lineage>
        <taxon>Bacteria</taxon>
        <taxon>Bacillati</taxon>
        <taxon>Actinomycetota</taxon>
        <taxon>Actinomycetes</taxon>
        <taxon>Micromonosporales</taxon>
        <taxon>Micromonosporaceae</taxon>
        <taxon>Micromonospora</taxon>
    </lineage>
</organism>
<dbReference type="InterPro" id="IPR013587">
    <property type="entry name" value="Nitrate/nitrite_sensing"/>
</dbReference>
<keyword evidence="6" id="KW-0812">Transmembrane</keyword>
<dbReference type="CDD" id="cd06225">
    <property type="entry name" value="HAMP"/>
    <property type="match status" value="1"/>
</dbReference>
<evidence type="ECO:0000256" key="8">
    <source>
        <dbReference type="ARBA" id="ARBA00022989"/>
    </source>
</evidence>